<evidence type="ECO:0000313" key="6">
    <source>
        <dbReference type="EMBL" id="MFC3678388.1"/>
    </source>
</evidence>
<feature type="domain" description="IclR-ED" evidence="5">
    <location>
        <begin position="74"/>
        <end position="255"/>
    </location>
</feature>
<dbReference type="Pfam" id="PF01614">
    <property type="entry name" value="IclR_C"/>
    <property type="match status" value="1"/>
</dbReference>
<gene>
    <name evidence="6" type="ORF">ACFOOQ_22775</name>
</gene>
<evidence type="ECO:0000256" key="1">
    <source>
        <dbReference type="ARBA" id="ARBA00023015"/>
    </source>
</evidence>
<comment type="caution">
    <text evidence="6">The sequence shown here is derived from an EMBL/GenBank/DDBJ whole genome shotgun (WGS) entry which is preliminary data.</text>
</comment>
<protein>
    <submittedName>
        <fullName evidence="6">IclR family transcriptional regulator</fullName>
    </submittedName>
</protein>
<dbReference type="SMART" id="SM00346">
    <property type="entry name" value="HTH_ICLR"/>
    <property type="match status" value="1"/>
</dbReference>
<dbReference type="InterPro" id="IPR029016">
    <property type="entry name" value="GAF-like_dom_sf"/>
</dbReference>
<keyword evidence="7" id="KW-1185">Reference proteome</keyword>
<keyword evidence="1" id="KW-0805">Transcription regulation</keyword>
<dbReference type="SUPFAM" id="SSF55781">
    <property type="entry name" value="GAF domain-like"/>
    <property type="match status" value="1"/>
</dbReference>
<keyword evidence="3" id="KW-0804">Transcription</keyword>
<dbReference type="InterPro" id="IPR050707">
    <property type="entry name" value="HTH_MetabolicPath_Reg"/>
</dbReference>
<evidence type="ECO:0000256" key="2">
    <source>
        <dbReference type="ARBA" id="ARBA00023125"/>
    </source>
</evidence>
<sequence>MRSKTAGPTRIDTTLSKGLQILEVLAASPSSIGITQLAMQLELNKSNVHRLIQTLSAMNYVTQEPDRTYRASLKLWKLGNMVLEHGSLIHLASRAMHKLAGEAGEDVLLTVLDGLQALYIDKIDSEQPVRAYTKRGGTAPLYCVATGKVLLAFNYDALRDVVAEKILAHSPRTITNLKNLDQEMERIRSNDIALNLGEYRADVGGIAAPIRDSIGRVVAAIGVSGPLSRLTRQRMKELKPAVIEAAETISKTLAKEQQV</sequence>
<dbReference type="InterPro" id="IPR036388">
    <property type="entry name" value="WH-like_DNA-bd_sf"/>
</dbReference>
<dbReference type="InterPro" id="IPR036390">
    <property type="entry name" value="WH_DNA-bd_sf"/>
</dbReference>
<dbReference type="Proteomes" id="UP001595711">
    <property type="component" value="Unassembled WGS sequence"/>
</dbReference>
<feature type="domain" description="HTH iclR-type" evidence="4">
    <location>
        <begin position="12"/>
        <end position="80"/>
    </location>
</feature>
<accession>A0ABV7VQP9</accession>
<dbReference type="PROSITE" id="PS51077">
    <property type="entry name" value="HTH_ICLR"/>
    <property type="match status" value="1"/>
</dbReference>
<dbReference type="Pfam" id="PF09339">
    <property type="entry name" value="HTH_IclR"/>
    <property type="match status" value="1"/>
</dbReference>
<dbReference type="PROSITE" id="PS51078">
    <property type="entry name" value="ICLR_ED"/>
    <property type="match status" value="1"/>
</dbReference>
<name>A0ABV7VQP9_9PROT</name>
<dbReference type="EMBL" id="JBHRYJ010000008">
    <property type="protein sequence ID" value="MFC3678388.1"/>
    <property type="molecule type" value="Genomic_DNA"/>
</dbReference>
<dbReference type="SUPFAM" id="SSF46785">
    <property type="entry name" value="Winged helix' DNA-binding domain"/>
    <property type="match status" value="1"/>
</dbReference>
<dbReference type="PANTHER" id="PTHR30136:SF24">
    <property type="entry name" value="HTH-TYPE TRANSCRIPTIONAL REPRESSOR ALLR"/>
    <property type="match status" value="1"/>
</dbReference>
<dbReference type="InterPro" id="IPR014757">
    <property type="entry name" value="Tscrpt_reg_IclR_C"/>
</dbReference>
<evidence type="ECO:0000259" key="4">
    <source>
        <dbReference type="PROSITE" id="PS51077"/>
    </source>
</evidence>
<evidence type="ECO:0000256" key="3">
    <source>
        <dbReference type="ARBA" id="ARBA00023163"/>
    </source>
</evidence>
<dbReference type="PANTHER" id="PTHR30136">
    <property type="entry name" value="HELIX-TURN-HELIX TRANSCRIPTIONAL REGULATOR, ICLR FAMILY"/>
    <property type="match status" value="1"/>
</dbReference>
<dbReference type="Gene3D" id="1.10.10.10">
    <property type="entry name" value="Winged helix-like DNA-binding domain superfamily/Winged helix DNA-binding domain"/>
    <property type="match status" value="1"/>
</dbReference>
<evidence type="ECO:0000259" key="5">
    <source>
        <dbReference type="PROSITE" id="PS51078"/>
    </source>
</evidence>
<dbReference type="Gene3D" id="3.30.450.40">
    <property type="match status" value="1"/>
</dbReference>
<proteinExistence type="predicted"/>
<evidence type="ECO:0000313" key="7">
    <source>
        <dbReference type="Proteomes" id="UP001595711"/>
    </source>
</evidence>
<dbReference type="InterPro" id="IPR005471">
    <property type="entry name" value="Tscrpt_reg_IclR_N"/>
</dbReference>
<dbReference type="RefSeq" id="WP_379730020.1">
    <property type="nucleotide sequence ID" value="NZ_JBHRYJ010000008.1"/>
</dbReference>
<keyword evidence="2" id="KW-0238">DNA-binding</keyword>
<organism evidence="6 7">
    <name type="scientific">Ferrovibrio xuzhouensis</name>
    <dbReference type="NCBI Taxonomy" id="1576914"/>
    <lineage>
        <taxon>Bacteria</taxon>
        <taxon>Pseudomonadati</taxon>
        <taxon>Pseudomonadota</taxon>
        <taxon>Alphaproteobacteria</taxon>
        <taxon>Rhodospirillales</taxon>
        <taxon>Rhodospirillaceae</taxon>
        <taxon>Ferrovibrio</taxon>
    </lineage>
</organism>
<reference evidence="7" key="1">
    <citation type="journal article" date="2019" name="Int. J. Syst. Evol. Microbiol.">
        <title>The Global Catalogue of Microorganisms (GCM) 10K type strain sequencing project: providing services to taxonomists for standard genome sequencing and annotation.</title>
        <authorList>
            <consortium name="The Broad Institute Genomics Platform"/>
            <consortium name="The Broad Institute Genome Sequencing Center for Infectious Disease"/>
            <person name="Wu L."/>
            <person name="Ma J."/>
        </authorList>
    </citation>
    <scope>NUCLEOTIDE SEQUENCE [LARGE SCALE GENOMIC DNA]</scope>
    <source>
        <strain evidence="7">KCTC 42182</strain>
    </source>
</reference>